<evidence type="ECO:0000256" key="1">
    <source>
        <dbReference type="ARBA" id="ARBA00004370"/>
    </source>
</evidence>
<dbReference type="GO" id="GO:0016020">
    <property type="term" value="C:membrane"/>
    <property type="evidence" value="ECO:0007669"/>
    <property type="project" value="UniProtKB-SubCell"/>
</dbReference>
<dbReference type="GO" id="GO:0038023">
    <property type="term" value="F:signaling receptor activity"/>
    <property type="evidence" value="ECO:0007669"/>
    <property type="project" value="TreeGrafter"/>
</dbReference>
<dbReference type="InterPro" id="IPR001828">
    <property type="entry name" value="ANF_lig-bd_rcpt"/>
</dbReference>
<proteinExistence type="predicted"/>
<protein>
    <recommendedName>
        <fullName evidence="6">Receptor ligand binding region domain-containing protein</fullName>
    </recommendedName>
</protein>
<keyword evidence="2" id="KW-0812">Transmembrane</keyword>
<dbReference type="GO" id="GO:0007165">
    <property type="term" value="P:signal transduction"/>
    <property type="evidence" value="ECO:0007669"/>
    <property type="project" value="TreeGrafter"/>
</dbReference>
<dbReference type="AlphaFoldDB" id="A0AAW2HIG8"/>
<dbReference type="Pfam" id="PF01094">
    <property type="entry name" value="ANF_receptor"/>
    <property type="match status" value="1"/>
</dbReference>
<keyword evidence="3" id="KW-1133">Transmembrane helix</keyword>
<dbReference type="Gene3D" id="3.40.50.2300">
    <property type="match status" value="1"/>
</dbReference>
<keyword evidence="5" id="KW-0732">Signal</keyword>
<evidence type="ECO:0000256" key="2">
    <source>
        <dbReference type="ARBA" id="ARBA00022692"/>
    </source>
</evidence>
<feature type="signal peptide" evidence="5">
    <location>
        <begin position="1"/>
        <end position="19"/>
    </location>
</feature>
<dbReference type="SUPFAM" id="SSF53822">
    <property type="entry name" value="Periplasmic binding protein-like I"/>
    <property type="match status" value="1"/>
</dbReference>
<name>A0AAW2HIG8_9NEOP</name>
<reference evidence="7" key="1">
    <citation type="journal article" date="2024" name="Gigascience">
        <title>Chromosome-level genome of the poultry shaft louse Menopon gallinae provides insight into the host-switching and adaptive evolution of parasitic lice.</title>
        <authorList>
            <person name="Xu Y."/>
            <person name="Ma L."/>
            <person name="Liu S."/>
            <person name="Liang Y."/>
            <person name="Liu Q."/>
            <person name="He Z."/>
            <person name="Tian L."/>
            <person name="Duan Y."/>
            <person name="Cai W."/>
            <person name="Li H."/>
            <person name="Song F."/>
        </authorList>
    </citation>
    <scope>NUCLEOTIDE SEQUENCE</scope>
    <source>
        <strain evidence="7">Cailab_2023a</strain>
    </source>
</reference>
<evidence type="ECO:0000259" key="6">
    <source>
        <dbReference type="Pfam" id="PF01094"/>
    </source>
</evidence>
<evidence type="ECO:0000256" key="3">
    <source>
        <dbReference type="ARBA" id="ARBA00022989"/>
    </source>
</evidence>
<keyword evidence="4" id="KW-0472">Membrane</keyword>
<gene>
    <name evidence="7" type="ORF">PYX00_007136</name>
</gene>
<organism evidence="7">
    <name type="scientific">Menopon gallinae</name>
    <name type="common">poultry shaft louse</name>
    <dbReference type="NCBI Taxonomy" id="328185"/>
    <lineage>
        <taxon>Eukaryota</taxon>
        <taxon>Metazoa</taxon>
        <taxon>Ecdysozoa</taxon>
        <taxon>Arthropoda</taxon>
        <taxon>Hexapoda</taxon>
        <taxon>Insecta</taxon>
        <taxon>Pterygota</taxon>
        <taxon>Neoptera</taxon>
        <taxon>Paraneoptera</taxon>
        <taxon>Psocodea</taxon>
        <taxon>Troctomorpha</taxon>
        <taxon>Phthiraptera</taxon>
        <taxon>Amblycera</taxon>
        <taxon>Menoponidae</taxon>
        <taxon>Menopon</taxon>
    </lineage>
</organism>
<comment type="caution">
    <text evidence="7">The sequence shown here is derived from an EMBL/GenBank/DDBJ whole genome shotgun (WGS) entry which is preliminary data.</text>
</comment>
<dbReference type="PANTHER" id="PTHR44755:SF11">
    <property type="entry name" value="ATRIAL NATRIURETIC PEPTIDE RECEPTOR 3 ISOFORM X1"/>
    <property type="match status" value="1"/>
</dbReference>
<feature type="domain" description="Receptor ligand binding region" evidence="6">
    <location>
        <begin position="88"/>
        <end position="199"/>
    </location>
</feature>
<evidence type="ECO:0000256" key="4">
    <source>
        <dbReference type="ARBA" id="ARBA00023136"/>
    </source>
</evidence>
<accession>A0AAW2HIG8</accession>
<evidence type="ECO:0000313" key="7">
    <source>
        <dbReference type="EMBL" id="KAL0269380.1"/>
    </source>
</evidence>
<dbReference type="GO" id="GO:0017046">
    <property type="term" value="F:peptide hormone binding"/>
    <property type="evidence" value="ECO:0007669"/>
    <property type="project" value="TreeGrafter"/>
</dbReference>
<evidence type="ECO:0000256" key="5">
    <source>
        <dbReference type="SAM" id="SignalP"/>
    </source>
</evidence>
<sequence length="207" mass="23162">MNVWRVILLVSVVVKLSVNDNFREVKNLSCFCHGGNRTRNVVCPVPRWPQTDANWFRQCGEGTRCVIKAAVILPKNTSYVTSLAKVVPSLYLAVADAKAKKILPKGIEFSFTEYDDQCKADEGQISAVEAYASNRPHVIFGPTCEYSVASVARMVRFWNIPLLTVGAMTLSFHNNRTACTNEYHLLVRVGVVDFTQITAFILRVFAQ</sequence>
<feature type="chain" id="PRO_5043688365" description="Receptor ligand binding region domain-containing protein" evidence="5">
    <location>
        <begin position="20"/>
        <end position="207"/>
    </location>
</feature>
<dbReference type="PANTHER" id="PTHR44755">
    <property type="entry name" value="NATRIURETIC PEPTIDE RECEPTOR 3-RELATED"/>
    <property type="match status" value="1"/>
</dbReference>
<dbReference type="EMBL" id="JARGDH010000004">
    <property type="protein sequence ID" value="KAL0269380.1"/>
    <property type="molecule type" value="Genomic_DNA"/>
</dbReference>
<dbReference type="InterPro" id="IPR028082">
    <property type="entry name" value="Peripla_BP_I"/>
</dbReference>
<comment type="subcellular location">
    <subcellularLocation>
        <location evidence="1">Membrane</location>
    </subcellularLocation>
</comment>
<dbReference type="InterPro" id="IPR052612">
    <property type="entry name" value="ANP_Clearance_Receptor"/>
</dbReference>